<protein>
    <recommendedName>
        <fullName evidence="2">protein-serine/threonine phosphatase</fullName>
        <ecNumber evidence="2">3.1.3.16</ecNumber>
    </recommendedName>
</protein>
<dbReference type="RefSeq" id="WP_166007326.1">
    <property type="nucleotide sequence ID" value="NZ_CP049886.1"/>
</dbReference>
<keyword evidence="11" id="KW-1185">Reference proteome</keyword>
<organism evidence="10 11">
    <name type="scientific">Vagococcus coleopterorum</name>
    <dbReference type="NCBI Taxonomy" id="2714946"/>
    <lineage>
        <taxon>Bacteria</taxon>
        <taxon>Bacillati</taxon>
        <taxon>Bacillota</taxon>
        <taxon>Bacilli</taxon>
        <taxon>Lactobacillales</taxon>
        <taxon>Enterococcaceae</taxon>
        <taxon>Vagococcus</taxon>
    </lineage>
</organism>
<evidence type="ECO:0000256" key="6">
    <source>
        <dbReference type="ARBA" id="ARBA00023211"/>
    </source>
</evidence>
<evidence type="ECO:0000313" key="11">
    <source>
        <dbReference type="Proteomes" id="UP000500890"/>
    </source>
</evidence>
<dbReference type="PANTHER" id="PTHR47992">
    <property type="entry name" value="PROTEIN PHOSPHATASE"/>
    <property type="match status" value="1"/>
</dbReference>
<dbReference type="Gene3D" id="3.60.40.10">
    <property type="entry name" value="PPM-type phosphatase domain"/>
    <property type="match status" value="1"/>
</dbReference>
<keyword evidence="4" id="KW-0378">Hydrolase</keyword>
<comment type="cofactor">
    <cofactor evidence="1">
        <name>Mn(2+)</name>
        <dbReference type="ChEBI" id="CHEBI:29035"/>
    </cofactor>
</comment>
<evidence type="ECO:0000259" key="9">
    <source>
        <dbReference type="PROSITE" id="PS51746"/>
    </source>
</evidence>
<keyword evidence="3" id="KW-0479">Metal-binding</keyword>
<dbReference type="PROSITE" id="PS51746">
    <property type="entry name" value="PPM_2"/>
    <property type="match status" value="1"/>
</dbReference>
<dbReference type="GO" id="GO:0046872">
    <property type="term" value="F:metal ion binding"/>
    <property type="evidence" value="ECO:0007669"/>
    <property type="project" value="UniProtKB-KW"/>
</dbReference>
<dbReference type="EMBL" id="CP049886">
    <property type="protein sequence ID" value="QIL46143.1"/>
    <property type="molecule type" value="Genomic_DNA"/>
</dbReference>
<dbReference type="Proteomes" id="UP000500890">
    <property type="component" value="Chromosome"/>
</dbReference>
<evidence type="ECO:0000256" key="1">
    <source>
        <dbReference type="ARBA" id="ARBA00001936"/>
    </source>
</evidence>
<sequence>MKIQFITDVGRRRRTNQDSAGFCENKAGVTLALVADGMGGHQAGDIASSMLIETLVAAWKSSELKETTKITSWLKETIQAANEAIHKKGQENEEMAGMGTTLVAVVVLPGECLVAHVGDSRVYLLREQGINQLTEDHSLVHELVKSGEITEEMAANHPRRNVLTRSVGGQSTVEVDVTTLVLENGDTLLLCSDGLTNMVANDDILAIVETKEDVDEALHELVNHANEAGGADNITALLMKISDVKEVLTHG</sequence>
<feature type="domain" description="PPM-type phosphatase" evidence="9">
    <location>
        <begin position="2"/>
        <end position="241"/>
    </location>
</feature>
<dbReference type="SUPFAM" id="SSF81606">
    <property type="entry name" value="PP2C-like"/>
    <property type="match status" value="1"/>
</dbReference>
<dbReference type="InterPro" id="IPR001932">
    <property type="entry name" value="PPM-type_phosphatase-like_dom"/>
</dbReference>
<keyword evidence="5" id="KW-0904">Protein phosphatase</keyword>
<dbReference type="InterPro" id="IPR015655">
    <property type="entry name" value="PP2C"/>
</dbReference>
<dbReference type="GO" id="GO:0004722">
    <property type="term" value="F:protein serine/threonine phosphatase activity"/>
    <property type="evidence" value="ECO:0007669"/>
    <property type="project" value="UniProtKB-EC"/>
</dbReference>
<keyword evidence="6" id="KW-0464">Manganese</keyword>
<comment type="catalytic activity">
    <reaction evidence="7">
        <text>O-phospho-L-seryl-[protein] + H2O = L-seryl-[protein] + phosphate</text>
        <dbReference type="Rhea" id="RHEA:20629"/>
        <dbReference type="Rhea" id="RHEA-COMP:9863"/>
        <dbReference type="Rhea" id="RHEA-COMP:11604"/>
        <dbReference type="ChEBI" id="CHEBI:15377"/>
        <dbReference type="ChEBI" id="CHEBI:29999"/>
        <dbReference type="ChEBI" id="CHEBI:43474"/>
        <dbReference type="ChEBI" id="CHEBI:83421"/>
        <dbReference type="EC" id="3.1.3.16"/>
    </reaction>
</comment>
<dbReference type="FunFam" id="3.60.40.10:FF:000002">
    <property type="entry name" value="Serine/threonine phosphatase stp"/>
    <property type="match status" value="1"/>
</dbReference>
<dbReference type="NCBIfam" id="NF033484">
    <property type="entry name" value="Stp1_PP2C_phos"/>
    <property type="match status" value="1"/>
</dbReference>
<evidence type="ECO:0000256" key="8">
    <source>
        <dbReference type="ARBA" id="ARBA00048336"/>
    </source>
</evidence>
<evidence type="ECO:0000256" key="5">
    <source>
        <dbReference type="ARBA" id="ARBA00022912"/>
    </source>
</evidence>
<gene>
    <name evidence="10" type="ORF">G7081_03180</name>
</gene>
<evidence type="ECO:0000256" key="4">
    <source>
        <dbReference type="ARBA" id="ARBA00022801"/>
    </source>
</evidence>
<dbReference type="CDD" id="cd00143">
    <property type="entry name" value="PP2Cc"/>
    <property type="match status" value="1"/>
</dbReference>
<dbReference type="KEGG" id="vah:G7081_03180"/>
<proteinExistence type="predicted"/>
<dbReference type="EC" id="3.1.3.16" evidence="2"/>
<accession>A0A6G8AMJ0</accession>
<dbReference type="AlphaFoldDB" id="A0A6G8AMJ0"/>
<comment type="catalytic activity">
    <reaction evidence="8">
        <text>O-phospho-L-threonyl-[protein] + H2O = L-threonyl-[protein] + phosphate</text>
        <dbReference type="Rhea" id="RHEA:47004"/>
        <dbReference type="Rhea" id="RHEA-COMP:11060"/>
        <dbReference type="Rhea" id="RHEA-COMP:11605"/>
        <dbReference type="ChEBI" id="CHEBI:15377"/>
        <dbReference type="ChEBI" id="CHEBI:30013"/>
        <dbReference type="ChEBI" id="CHEBI:43474"/>
        <dbReference type="ChEBI" id="CHEBI:61977"/>
        <dbReference type="EC" id="3.1.3.16"/>
    </reaction>
</comment>
<name>A0A6G8AMJ0_9ENTE</name>
<evidence type="ECO:0000256" key="2">
    <source>
        <dbReference type="ARBA" id="ARBA00013081"/>
    </source>
</evidence>
<evidence type="ECO:0000313" key="10">
    <source>
        <dbReference type="EMBL" id="QIL46143.1"/>
    </source>
</evidence>
<evidence type="ECO:0000256" key="3">
    <source>
        <dbReference type="ARBA" id="ARBA00022723"/>
    </source>
</evidence>
<dbReference type="SMART" id="SM00331">
    <property type="entry name" value="PP2C_SIG"/>
    <property type="match status" value="1"/>
</dbReference>
<dbReference type="Pfam" id="PF13672">
    <property type="entry name" value="PP2C_2"/>
    <property type="match status" value="1"/>
</dbReference>
<evidence type="ECO:0000256" key="7">
    <source>
        <dbReference type="ARBA" id="ARBA00047761"/>
    </source>
</evidence>
<dbReference type="InterPro" id="IPR036457">
    <property type="entry name" value="PPM-type-like_dom_sf"/>
</dbReference>
<reference evidence="10 11" key="1">
    <citation type="submission" date="2020-03" db="EMBL/GenBank/DDBJ databases">
        <title>Vagococcus sp. nov., isolated from beetles.</title>
        <authorList>
            <person name="Hyun D.-W."/>
            <person name="Bae J.-W."/>
        </authorList>
    </citation>
    <scope>NUCLEOTIDE SEQUENCE [LARGE SCALE GENOMIC DNA]</scope>
    <source>
        <strain evidence="10 11">HDW17A</strain>
    </source>
</reference>
<dbReference type="SMART" id="SM00332">
    <property type="entry name" value="PP2Cc"/>
    <property type="match status" value="1"/>
</dbReference>